<keyword evidence="8 18" id="KW-0276">Fatty acid metabolism</keyword>
<dbReference type="EC" id="4.2.1.134" evidence="4 18"/>
<keyword evidence="12 18" id="KW-0472">Membrane</keyword>
<dbReference type="GeneTree" id="ENSGT00530000062962"/>
<dbReference type="GO" id="GO:0042761">
    <property type="term" value="P:very long-chain fatty acid biosynthetic process"/>
    <property type="evidence" value="ECO:0007669"/>
    <property type="project" value="TreeGrafter"/>
</dbReference>
<evidence type="ECO:0000256" key="2">
    <source>
        <dbReference type="ARBA" id="ARBA00005194"/>
    </source>
</evidence>
<evidence type="ECO:0000256" key="12">
    <source>
        <dbReference type="ARBA" id="ARBA00023136"/>
    </source>
</evidence>
<evidence type="ECO:0000256" key="14">
    <source>
        <dbReference type="ARBA" id="ARBA00023239"/>
    </source>
</evidence>
<evidence type="ECO:0000256" key="8">
    <source>
        <dbReference type="ARBA" id="ARBA00022832"/>
    </source>
</evidence>
<dbReference type="FunFam" id="2.60.40.790:FF:000013">
    <property type="entry name" value="Very-long-chain (3R)-3-hydroxyacyl-CoA dehydratase"/>
    <property type="match status" value="1"/>
</dbReference>
<evidence type="ECO:0000256" key="11">
    <source>
        <dbReference type="ARBA" id="ARBA00023098"/>
    </source>
</evidence>
<evidence type="ECO:0000256" key="4">
    <source>
        <dbReference type="ARBA" id="ARBA00013122"/>
    </source>
</evidence>
<dbReference type="AlphaFoldDB" id="H2YIW2"/>
<dbReference type="Pfam" id="PF04387">
    <property type="entry name" value="PTPLA"/>
    <property type="match status" value="1"/>
</dbReference>
<dbReference type="PROSITE" id="PS51203">
    <property type="entry name" value="CS"/>
    <property type="match status" value="1"/>
</dbReference>
<feature type="transmembrane region" description="Helical" evidence="18">
    <location>
        <begin position="161"/>
        <end position="182"/>
    </location>
</feature>
<keyword evidence="14 18" id="KW-0456">Lyase</keyword>
<dbReference type="InterPro" id="IPR008978">
    <property type="entry name" value="HSP20-like_chaperone"/>
</dbReference>
<dbReference type="HOGENOM" id="CLU_046712_0_0_1"/>
<dbReference type="GO" id="GO:0030497">
    <property type="term" value="P:fatty acid elongation"/>
    <property type="evidence" value="ECO:0007669"/>
    <property type="project" value="TreeGrafter"/>
</dbReference>
<dbReference type="eggNOG" id="KOG3187">
    <property type="taxonomic scope" value="Eukaryota"/>
</dbReference>
<keyword evidence="10" id="KW-0175">Coiled coil</keyword>
<comment type="function">
    <text evidence="18">Catalyzes the third of the four reactions of the long-chain fatty acids elongation cycle. This endoplasmic reticulum-bound enzymatic process, allows the addition of two carbons to the chain of long- and very long-chain fatty acids/VLCFAs per cycle. This enzyme catalyzes the dehydration of the 3-hydroxyacyl-CoA intermediate into trans-2,3-enoyl-CoA, within each cycle of fatty acid elongation. Thereby, it participates to the production of VLCFAs of different chain lengths that are involved in multiple biological processes as precursors of membrane lipids and lipid mediators.</text>
</comment>
<comment type="subcellular location">
    <subcellularLocation>
        <location evidence="1 18">Endoplasmic reticulum membrane</location>
        <topology evidence="1 18">Multi-pass membrane protein</topology>
    </subcellularLocation>
</comment>
<comment type="pathway">
    <text evidence="2 18">Lipid metabolism; fatty acid biosynthesis.</text>
</comment>
<evidence type="ECO:0000313" key="21">
    <source>
        <dbReference type="Proteomes" id="UP000007875"/>
    </source>
</evidence>
<evidence type="ECO:0000256" key="18">
    <source>
        <dbReference type="RuleBase" id="RU363109"/>
    </source>
</evidence>
<dbReference type="InParanoid" id="H2YIW2"/>
<keyword evidence="13 18" id="KW-0275">Fatty acid biosynthesis</keyword>
<dbReference type="FunCoup" id="H2YIW2">
    <property type="interactions" value="142"/>
</dbReference>
<evidence type="ECO:0000256" key="10">
    <source>
        <dbReference type="ARBA" id="ARBA00023054"/>
    </source>
</evidence>
<dbReference type="PANTHER" id="PTHR11035:SF35">
    <property type="entry name" value="VERY-LONG-CHAIN (3R)-3-HYDROXYACYL-COA DEHYDRATASE"/>
    <property type="match status" value="1"/>
</dbReference>
<evidence type="ECO:0000256" key="16">
    <source>
        <dbReference type="ARBA" id="ARBA00023727"/>
    </source>
</evidence>
<comment type="similarity">
    <text evidence="17">Belongs to the p23/wos2 family.</text>
</comment>
<dbReference type="STRING" id="51511.ENSCSAVP00000005261"/>
<reference evidence="20" key="2">
    <citation type="submission" date="2025-08" db="UniProtKB">
        <authorList>
            <consortium name="Ensembl"/>
        </authorList>
    </citation>
    <scope>IDENTIFICATION</scope>
</reference>
<accession>H2YIW2</accession>
<comment type="similarity">
    <text evidence="3 18">Belongs to the very long-chain fatty acids dehydratase HACD family.</text>
</comment>
<keyword evidence="7 18" id="KW-0256">Endoplasmic reticulum</keyword>
<dbReference type="Pfam" id="PF04969">
    <property type="entry name" value="CS"/>
    <property type="match status" value="1"/>
</dbReference>
<protein>
    <recommendedName>
        <fullName evidence="4 18">Very-long-chain (3R)-3-hydroxyacyl-CoA dehydratase</fullName>
        <ecNumber evidence="4 18">4.2.1.134</ecNumber>
    </recommendedName>
</protein>
<dbReference type="SUPFAM" id="SSF49764">
    <property type="entry name" value="HSP20-like chaperones"/>
    <property type="match status" value="1"/>
</dbReference>
<comment type="catalytic activity">
    <reaction evidence="16">
        <text>a very-long-chain (3R)-3-hydroxyacyl-CoA = a very-long-chain (2E)-enoyl-CoA + H2O</text>
        <dbReference type="Rhea" id="RHEA:45812"/>
        <dbReference type="ChEBI" id="CHEBI:15377"/>
        <dbReference type="ChEBI" id="CHEBI:83728"/>
        <dbReference type="ChEBI" id="CHEBI:85440"/>
        <dbReference type="EC" id="4.2.1.134"/>
    </reaction>
    <physiologicalReaction direction="left-to-right" evidence="16">
        <dbReference type="Rhea" id="RHEA:45813"/>
    </physiologicalReaction>
</comment>
<reference evidence="20" key="3">
    <citation type="submission" date="2025-09" db="UniProtKB">
        <authorList>
            <consortium name="Ensembl"/>
        </authorList>
    </citation>
    <scope>IDENTIFICATION</scope>
</reference>
<keyword evidence="9 18" id="KW-1133">Transmembrane helix</keyword>
<evidence type="ECO:0000256" key="1">
    <source>
        <dbReference type="ARBA" id="ARBA00004477"/>
    </source>
</evidence>
<comment type="catalytic activity">
    <reaction evidence="15">
        <text>(3R)-hydroxyhexadecanoyl-CoA = (2E)-hexadecenoyl-CoA + H2O</text>
        <dbReference type="Rhea" id="RHEA:39159"/>
        <dbReference type="ChEBI" id="CHEBI:15377"/>
        <dbReference type="ChEBI" id="CHEBI:61526"/>
        <dbReference type="ChEBI" id="CHEBI:74278"/>
    </reaction>
    <physiologicalReaction direction="left-to-right" evidence="15">
        <dbReference type="Rhea" id="RHEA:39160"/>
    </physiologicalReaction>
</comment>
<keyword evidence="11 18" id="KW-0443">Lipid metabolism</keyword>
<name>H2YIW2_CIOSA</name>
<organism evidence="20 21">
    <name type="scientific">Ciona savignyi</name>
    <name type="common">Pacific transparent sea squirt</name>
    <dbReference type="NCBI Taxonomy" id="51511"/>
    <lineage>
        <taxon>Eukaryota</taxon>
        <taxon>Metazoa</taxon>
        <taxon>Chordata</taxon>
        <taxon>Tunicata</taxon>
        <taxon>Ascidiacea</taxon>
        <taxon>Phlebobranchia</taxon>
        <taxon>Cionidae</taxon>
        <taxon>Ciona</taxon>
    </lineage>
</organism>
<evidence type="ECO:0000256" key="15">
    <source>
        <dbReference type="ARBA" id="ARBA00023688"/>
    </source>
</evidence>
<evidence type="ECO:0000256" key="5">
    <source>
        <dbReference type="ARBA" id="ARBA00022516"/>
    </source>
</evidence>
<evidence type="ECO:0000256" key="6">
    <source>
        <dbReference type="ARBA" id="ARBA00022692"/>
    </source>
</evidence>
<dbReference type="Proteomes" id="UP000007875">
    <property type="component" value="Unassembled WGS sequence"/>
</dbReference>
<dbReference type="Gene3D" id="2.60.40.790">
    <property type="match status" value="1"/>
</dbReference>
<dbReference type="UniPathway" id="UPA00094"/>
<evidence type="ECO:0000313" key="20">
    <source>
        <dbReference type="Ensembl" id="ENSCSAVP00000005261.1"/>
    </source>
</evidence>
<keyword evidence="5 18" id="KW-0444">Lipid biosynthesis</keyword>
<evidence type="ECO:0000256" key="13">
    <source>
        <dbReference type="ARBA" id="ARBA00023160"/>
    </source>
</evidence>
<dbReference type="GO" id="GO:0102158">
    <property type="term" value="F:very-long-chain (3R)-3-hydroxyacyl-CoA dehydratase activity"/>
    <property type="evidence" value="ECO:0007669"/>
    <property type="project" value="UniProtKB-EC"/>
</dbReference>
<evidence type="ECO:0000256" key="3">
    <source>
        <dbReference type="ARBA" id="ARBA00007811"/>
    </source>
</evidence>
<dbReference type="Ensembl" id="ENSCSAVT00000005332.1">
    <property type="protein sequence ID" value="ENSCSAVP00000005261.1"/>
    <property type="gene ID" value="ENSCSAVG00000003134.1"/>
</dbReference>
<dbReference type="InterPro" id="IPR007482">
    <property type="entry name" value="Tyr_Pase-like_PTPLA"/>
</dbReference>
<comment type="caution">
    <text evidence="18">Lacks conserved residue(s) required for the propagation of feature annotation.</text>
</comment>
<keyword evidence="21" id="KW-1185">Reference proteome</keyword>
<dbReference type="InterPro" id="IPR007052">
    <property type="entry name" value="CS_dom"/>
</dbReference>
<sequence>MSDGEGHSGVTDAKSTFCPIVLWSQRKETISLKVQLAGVKDPKLDLTETSLSFKAEGNGAQGCHVYKFKLDFFQSIDPEGCVYKLSDNFMELHLTKAGKAQWWPRLVPGDTKKPHFLKLNFDKWSTESDEEALDEKEVTEAAHGTGFNGGKKPTSFNFGKIYLLTYNCLQFLFFLIIVGVCVRRRWMDASDFCPHAYSTIGWLVNSAVILSYMEAIHPILGLVKSSPMQPFVQVTGRCIALYAAWLTTGEAEGCAVNNLFIAWSLAEVIRYPTYICQLVGVEFKLLTWLRYHSWILLYPFGGYCEYVVITSAARYLDDTNSHQLSLPNHFNWAFKLSTVLRCYVLVLVSGVLVLMRHMWKMRQRKFGNRRKLKPA</sequence>
<feature type="transmembrane region" description="Helical" evidence="18">
    <location>
        <begin position="336"/>
        <end position="355"/>
    </location>
</feature>
<dbReference type="GO" id="GO:0030148">
    <property type="term" value="P:sphingolipid biosynthetic process"/>
    <property type="evidence" value="ECO:0007669"/>
    <property type="project" value="TreeGrafter"/>
</dbReference>
<dbReference type="PANTHER" id="PTHR11035">
    <property type="entry name" value="VERY-LONG-CHAIN (3R)-3-HYDROXYACYL-COA DEHYDRATASE"/>
    <property type="match status" value="1"/>
</dbReference>
<feature type="transmembrane region" description="Helical" evidence="18">
    <location>
        <begin position="294"/>
        <end position="316"/>
    </location>
</feature>
<keyword evidence="6 18" id="KW-0812">Transmembrane</keyword>
<evidence type="ECO:0000256" key="7">
    <source>
        <dbReference type="ARBA" id="ARBA00022824"/>
    </source>
</evidence>
<dbReference type="GO" id="GO:0005789">
    <property type="term" value="C:endoplasmic reticulum membrane"/>
    <property type="evidence" value="ECO:0007669"/>
    <property type="project" value="UniProtKB-SubCell"/>
</dbReference>
<evidence type="ECO:0000256" key="9">
    <source>
        <dbReference type="ARBA" id="ARBA00022989"/>
    </source>
</evidence>
<feature type="domain" description="CS" evidence="19">
    <location>
        <begin position="16"/>
        <end position="107"/>
    </location>
</feature>
<reference evidence="21" key="1">
    <citation type="submission" date="2003-08" db="EMBL/GenBank/DDBJ databases">
        <authorList>
            <person name="Birren B."/>
            <person name="Nusbaum C."/>
            <person name="Abebe A."/>
            <person name="Abouelleil A."/>
            <person name="Adekoya E."/>
            <person name="Ait-zahra M."/>
            <person name="Allen N."/>
            <person name="Allen T."/>
            <person name="An P."/>
            <person name="Anderson M."/>
            <person name="Anderson S."/>
            <person name="Arachchi H."/>
            <person name="Armbruster J."/>
            <person name="Bachantsang P."/>
            <person name="Baldwin J."/>
            <person name="Barry A."/>
            <person name="Bayul T."/>
            <person name="Blitshsteyn B."/>
            <person name="Bloom T."/>
            <person name="Blye J."/>
            <person name="Boguslavskiy L."/>
            <person name="Borowsky M."/>
            <person name="Boukhgalter B."/>
            <person name="Brunache A."/>
            <person name="Butler J."/>
            <person name="Calixte N."/>
            <person name="Calvo S."/>
            <person name="Camarata J."/>
            <person name="Campo K."/>
            <person name="Chang J."/>
            <person name="Cheshatsang Y."/>
            <person name="Citroen M."/>
            <person name="Collymore A."/>
            <person name="Considine T."/>
            <person name="Cook A."/>
            <person name="Cooke P."/>
            <person name="Corum B."/>
            <person name="Cuomo C."/>
            <person name="David R."/>
            <person name="Dawoe T."/>
            <person name="Degray S."/>
            <person name="Dodge S."/>
            <person name="Dooley K."/>
            <person name="Dorje P."/>
            <person name="Dorjee K."/>
            <person name="Dorris L."/>
            <person name="Duffey N."/>
            <person name="Dupes A."/>
            <person name="Elkins T."/>
            <person name="Engels R."/>
            <person name="Erickson J."/>
            <person name="Farina A."/>
            <person name="Faro S."/>
            <person name="Ferreira P."/>
            <person name="Fischer H."/>
            <person name="Fitzgerald M."/>
            <person name="Foley K."/>
            <person name="Gage D."/>
            <person name="Galagan J."/>
            <person name="Gearin G."/>
            <person name="Gnerre S."/>
            <person name="Gnirke A."/>
            <person name="Goyette A."/>
            <person name="Graham J."/>
            <person name="Grandbois E."/>
            <person name="Gyaltsen K."/>
            <person name="Hafez N."/>
            <person name="Hagopian D."/>
            <person name="Hagos B."/>
            <person name="Hall J."/>
            <person name="Hatcher B."/>
            <person name="Heller A."/>
            <person name="Higgins H."/>
            <person name="Honan T."/>
            <person name="Horn A."/>
            <person name="Houde N."/>
            <person name="Hughes L."/>
            <person name="Hulme W."/>
            <person name="Husby E."/>
            <person name="Iliev I."/>
            <person name="Jaffe D."/>
            <person name="Jones C."/>
            <person name="Kamal M."/>
            <person name="Kamat A."/>
            <person name="Kamvysselis M."/>
            <person name="Karlsson E."/>
            <person name="Kells C."/>
            <person name="Kieu A."/>
            <person name="Kisner P."/>
            <person name="Kodira C."/>
            <person name="Kulbokas E."/>
            <person name="Labutti K."/>
            <person name="Lama D."/>
            <person name="Landers T."/>
            <person name="Leger J."/>
            <person name="Levine S."/>
            <person name="Lewis D."/>
            <person name="Lewis T."/>
            <person name="Lindblad-toh K."/>
            <person name="Liu X."/>
            <person name="Lokyitsang T."/>
            <person name="Lokyitsang Y."/>
            <person name="Lucien O."/>
            <person name="Lui A."/>
            <person name="Ma L.J."/>
            <person name="Mabbitt R."/>
            <person name="Macdonald J."/>
            <person name="Maclean C."/>
            <person name="Major J."/>
            <person name="Manning J."/>
            <person name="Marabella R."/>
            <person name="Maru K."/>
            <person name="Matthews C."/>
            <person name="Mauceli E."/>
            <person name="Mccarthy M."/>
            <person name="Mcdonough S."/>
            <person name="Mcghee T."/>
            <person name="Meldrim J."/>
            <person name="Meneus L."/>
            <person name="Mesirov J."/>
            <person name="Mihalev A."/>
            <person name="Mihova T."/>
            <person name="Mikkelsen T."/>
            <person name="Mlenga V."/>
            <person name="Moru K."/>
            <person name="Mozes J."/>
            <person name="Mulrain L."/>
            <person name="Munson G."/>
            <person name="Naylor J."/>
            <person name="Newes C."/>
            <person name="Nguyen C."/>
            <person name="Nguyen N."/>
            <person name="Nguyen T."/>
            <person name="Nicol R."/>
            <person name="Nielsen C."/>
            <person name="Nizzari M."/>
            <person name="Norbu C."/>
            <person name="Norbu N."/>
            <person name="O'donnell P."/>
            <person name="Okoawo O."/>
            <person name="O'leary S."/>
            <person name="Omotosho B."/>
            <person name="O'neill K."/>
            <person name="Osman S."/>
            <person name="Parker S."/>
            <person name="Perrin D."/>
            <person name="Phunkhang P."/>
            <person name="Piqani B."/>
            <person name="Purcell S."/>
            <person name="Rachupka T."/>
            <person name="Ramasamy U."/>
            <person name="Rameau R."/>
            <person name="Ray V."/>
            <person name="Raymond C."/>
            <person name="Retta R."/>
            <person name="Richardson S."/>
            <person name="Rise C."/>
            <person name="Rodriguez J."/>
            <person name="Rogers J."/>
            <person name="Rogov P."/>
            <person name="Rutman M."/>
            <person name="Schupbach R."/>
            <person name="Seaman C."/>
            <person name="Settipalli S."/>
            <person name="Sharpe T."/>
            <person name="Sheridan J."/>
            <person name="Sherpa N."/>
            <person name="Shi J."/>
            <person name="Smirnov S."/>
            <person name="Smith C."/>
            <person name="Sougnez C."/>
            <person name="Spencer B."/>
            <person name="Stalker J."/>
            <person name="Stange-thomann N."/>
            <person name="Stavropoulos S."/>
            <person name="Stetson K."/>
            <person name="Stone C."/>
            <person name="Stone S."/>
            <person name="Stubbs M."/>
            <person name="Talamas J."/>
            <person name="Tchuinga P."/>
            <person name="Tenzing P."/>
            <person name="Tesfaye S."/>
            <person name="Theodore J."/>
            <person name="Thoulutsang Y."/>
            <person name="Topham K."/>
            <person name="Towey S."/>
            <person name="Tsamla T."/>
            <person name="Tsomo N."/>
            <person name="Vallee D."/>
            <person name="Vassiliev H."/>
            <person name="Venkataraman V."/>
            <person name="Vinson J."/>
            <person name="Vo A."/>
            <person name="Wade C."/>
            <person name="Wang S."/>
            <person name="Wangchuk T."/>
            <person name="Wangdi T."/>
            <person name="Whittaker C."/>
            <person name="Wilkinson J."/>
            <person name="Wu Y."/>
            <person name="Wyman D."/>
            <person name="Yadav S."/>
            <person name="Yang S."/>
            <person name="Yang X."/>
            <person name="Yeager S."/>
            <person name="Yee E."/>
            <person name="Young G."/>
            <person name="Zainoun J."/>
            <person name="Zembeck L."/>
            <person name="Zimmer A."/>
            <person name="Zody M."/>
            <person name="Lander E."/>
        </authorList>
    </citation>
    <scope>NUCLEOTIDE SEQUENCE [LARGE SCALE GENOMIC DNA]</scope>
</reference>
<evidence type="ECO:0000259" key="19">
    <source>
        <dbReference type="PROSITE" id="PS51203"/>
    </source>
</evidence>
<dbReference type="CDD" id="cd06465">
    <property type="entry name" value="p23_hB-ind1_like"/>
    <property type="match status" value="1"/>
</dbReference>
<evidence type="ECO:0000256" key="17">
    <source>
        <dbReference type="ARBA" id="ARBA00025733"/>
    </source>
</evidence>
<proteinExistence type="inferred from homology"/>